<evidence type="ECO:0000313" key="1">
    <source>
        <dbReference type="EMBL" id="MCW3789688.1"/>
    </source>
</evidence>
<name>A0AAE3SHK0_9BACT</name>
<dbReference type="Proteomes" id="UP001209229">
    <property type="component" value="Unassembled WGS sequence"/>
</dbReference>
<gene>
    <name evidence="1" type="ORF">OM075_24725</name>
</gene>
<dbReference type="AlphaFoldDB" id="A0AAE3SHK0"/>
<evidence type="ECO:0000313" key="2">
    <source>
        <dbReference type="Proteomes" id="UP001209229"/>
    </source>
</evidence>
<reference evidence="1" key="1">
    <citation type="submission" date="2022-10" db="EMBL/GenBank/DDBJ databases">
        <authorList>
            <person name="Yu W.X."/>
        </authorList>
    </citation>
    <scope>NUCLEOTIDE SEQUENCE</scope>
    <source>
        <strain evidence="1">AAT</strain>
    </source>
</reference>
<sequence length="103" mass="12082">MISLSDIEINQSQLNHLLSQHEKNAYKYLLENGVFCNHCNDYCNYGISNYKVYLDRFNDIKVTGECTFCSNEVSKIMEFGDNESFFRKAVQFRNTRKVLTESD</sequence>
<protein>
    <submittedName>
        <fullName evidence="1">Uncharacterized protein</fullName>
    </submittedName>
</protein>
<dbReference type="EMBL" id="JAPDPJ010000160">
    <property type="protein sequence ID" value="MCW3789688.1"/>
    <property type="molecule type" value="Genomic_DNA"/>
</dbReference>
<organism evidence="1 2">
    <name type="scientific">Plebeiibacterium sediminum</name>
    <dbReference type="NCBI Taxonomy" id="2992112"/>
    <lineage>
        <taxon>Bacteria</taxon>
        <taxon>Pseudomonadati</taxon>
        <taxon>Bacteroidota</taxon>
        <taxon>Bacteroidia</taxon>
        <taxon>Marinilabiliales</taxon>
        <taxon>Marinilabiliaceae</taxon>
        <taxon>Plebeiibacterium</taxon>
    </lineage>
</organism>
<proteinExistence type="predicted"/>
<dbReference type="RefSeq" id="WP_301193233.1">
    <property type="nucleotide sequence ID" value="NZ_JAPDPJ010000160.1"/>
</dbReference>
<accession>A0AAE3SHK0</accession>
<keyword evidence="2" id="KW-1185">Reference proteome</keyword>
<comment type="caution">
    <text evidence="1">The sequence shown here is derived from an EMBL/GenBank/DDBJ whole genome shotgun (WGS) entry which is preliminary data.</text>
</comment>